<dbReference type="CTD" id="20251584"/>
<accession>V4AVZ2</accession>
<evidence type="ECO:0000313" key="4">
    <source>
        <dbReference type="EMBL" id="ESP01583.1"/>
    </source>
</evidence>
<dbReference type="Proteomes" id="UP000030746">
    <property type="component" value="Unassembled WGS sequence"/>
</dbReference>
<feature type="domain" description="SH3" evidence="3">
    <location>
        <begin position="1"/>
        <end position="62"/>
    </location>
</feature>
<dbReference type="RefSeq" id="XP_009047754.1">
    <property type="nucleotide sequence ID" value="XM_009049506.1"/>
</dbReference>
<reference evidence="4 5" key="1">
    <citation type="journal article" date="2013" name="Nature">
        <title>Insights into bilaterian evolution from three spiralian genomes.</title>
        <authorList>
            <person name="Simakov O."/>
            <person name="Marletaz F."/>
            <person name="Cho S.J."/>
            <person name="Edsinger-Gonzales E."/>
            <person name="Havlak P."/>
            <person name="Hellsten U."/>
            <person name="Kuo D.H."/>
            <person name="Larsson T."/>
            <person name="Lv J."/>
            <person name="Arendt D."/>
            <person name="Savage R."/>
            <person name="Osoegawa K."/>
            <person name="de Jong P."/>
            <person name="Grimwood J."/>
            <person name="Chapman J.A."/>
            <person name="Shapiro H."/>
            <person name="Aerts A."/>
            <person name="Otillar R.P."/>
            <person name="Terry A.Y."/>
            <person name="Boore J.L."/>
            <person name="Grigoriev I.V."/>
            <person name="Lindberg D.R."/>
            <person name="Seaver E.C."/>
            <person name="Weisblat D.A."/>
            <person name="Putnam N.H."/>
            <person name="Rokhsar D.S."/>
        </authorList>
    </citation>
    <scope>NUCLEOTIDE SEQUENCE [LARGE SCALE GENOMIC DNA]</scope>
</reference>
<sequence length="62" mass="7141">FQVYMVVADYNQTSTDPEALRLVEGQYVEVIDKQRADSWLVRTKPSKTTPSKQGWVPSAYFD</sequence>
<feature type="non-terminal residue" evidence="4">
    <location>
        <position position="62"/>
    </location>
</feature>
<evidence type="ECO:0000313" key="5">
    <source>
        <dbReference type="Proteomes" id="UP000030746"/>
    </source>
</evidence>
<dbReference type="PROSITE" id="PS50002">
    <property type="entry name" value="SH3"/>
    <property type="match status" value="1"/>
</dbReference>
<keyword evidence="1 2" id="KW-0728">SH3 domain</keyword>
<dbReference type="EMBL" id="KB200467">
    <property type="protein sequence ID" value="ESP01583.1"/>
    <property type="molecule type" value="Genomic_DNA"/>
</dbReference>
<organism evidence="4 5">
    <name type="scientific">Lottia gigantea</name>
    <name type="common">Giant owl limpet</name>
    <dbReference type="NCBI Taxonomy" id="225164"/>
    <lineage>
        <taxon>Eukaryota</taxon>
        <taxon>Metazoa</taxon>
        <taxon>Spiralia</taxon>
        <taxon>Lophotrochozoa</taxon>
        <taxon>Mollusca</taxon>
        <taxon>Gastropoda</taxon>
        <taxon>Patellogastropoda</taxon>
        <taxon>Lottioidea</taxon>
        <taxon>Lottiidae</taxon>
        <taxon>Lottia</taxon>
    </lineage>
</organism>
<dbReference type="AlphaFoldDB" id="V4AVZ2"/>
<dbReference type="SUPFAM" id="SSF50044">
    <property type="entry name" value="SH3-domain"/>
    <property type="match status" value="1"/>
</dbReference>
<dbReference type="KEGG" id="lgi:LOTGIDRAFT_60463"/>
<dbReference type="GeneID" id="20251584"/>
<dbReference type="Pfam" id="PF07653">
    <property type="entry name" value="SH3_2"/>
    <property type="match status" value="1"/>
</dbReference>
<evidence type="ECO:0000256" key="1">
    <source>
        <dbReference type="ARBA" id="ARBA00022443"/>
    </source>
</evidence>
<dbReference type="HOGENOM" id="CLU_2910771_0_0_1"/>
<dbReference type="Gene3D" id="2.30.30.40">
    <property type="entry name" value="SH3 Domains"/>
    <property type="match status" value="1"/>
</dbReference>
<proteinExistence type="predicted"/>
<dbReference type="InterPro" id="IPR036028">
    <property type="entry name" value="SH3-like_dom_sf"/>
</dbReference>
<evidence type="ECO:0000256" key="2">
    <source>
        <dbReference type="PROSITE-ProRule" id="PRU00192"/>
    </source>
</evidence>
<protein>
    <recommendedName>
        <fullName evidence="3">SH3 domain-containing protein</fullName>
    </recommendedName>
</protein>
<gene>
    <name evidence="4" type="ORF">LOTGIDRAFT_60463</name>
</gene>
<feature type="non-terminal residue" evidence="4">
    <location>
        <position position="1"/>
    </location>
</feature>
<evidence type="ECO:0000259" key="3">
    <source>
        <dbReference type="PROSITE" id="PS50002"/>
    </source>
</evidence>
<name>V4AVZ2_LOTGI</name>
<dbReference type="InterPro" id="IPR001452">
    <property type="entry name" value="SH3_domain"/>
</dbReference>
<dbReference type="OrthoDB" id="10072266at2759"/>
<keyword evidence="5" id="KW-1185">Reference proteome</keyword>